<organism evidence="3 4">
    <name type="scientific">Rhodococcoides yunnanense</name>
    <dbReference type="NCBI Taxonomy" id="278209"/>
    <lineage>
        <taxon>Bacteria</taxon>
        <taxon>Bacillati</taxon>
        <taxon>Actinomycetota</taxon>
        <taxon>Actinomycetes</taxon>
        <taxon>Mycobacteriales</taxon>
        <taxon>Nocardiaceae</taxon>
        <taxon>Rhodococcoides</taxon>
    </lineage>
</organism>
<keyword evidence="4" id="KW-1185">Reference proteome</keyword>
<feature type="compositionally biased region" description="Pro residues" evidence="1">
    <location>
        <begin position="54"/>
        <end position="69"/>
    </location>
</feature>
<dbReference type="InterPro" id="IPR058330">
    <property type="entry name" value="DUF8017"/>
</dbReference>
<evidence type="ECO:0000256" key="1">
    <source>
        <dbReference type="SAM" id="MobiDB-lite"/>
    </source>
</evidence>
<evidence type="ECO:0000313" key="3">
    <source>
        <dbReference type="EMBL" id="MDV6260899.1"/>
    </source>
</evidence>
<proteinExistence type="predicted"/>
<comment type="caution">
    <text evidence="3">The sequence shown here is derived from an EMBL/GenBank/DDBJ whole genome shotgun (WGS) entry which is preliminary data.</text>
</comment>
<reference evidence="3 4" key="1">
    <citation type="submission" date="2023-10" db="EMBL/GenBank/DDBJ databases">
        <title>Development of a sustainable strategy for remediation of hydrocarbon-contaminated territories based on the waste exchange concept.</title>
        <authorList>
            <person name="Krivoruchko A."/>
        </authorList>
    </citation>
    <scope>NUCLEOTIDE SEQUENCE [LARGE SCALE GENOMIC DNA]</scope>
    <source>
        <strain evidence="3 4">IEGM 1323</strain>
    </source>
</reference>
<evidence type="ECO:0000313" key="4">
    <source>
        <dbReference type="Proteomes" id="UP001185755"/>
    </source>
</evidence>
<name>A0ABU4B9P4_9NOCA</name>
<accession>A0ABU4B9P4</accession>
<protein>
    <recommendedName>
        <fullName evidence="2">DUF8017 domain-containing protein</fullName>
    </recommendedName>
</protein>
<feature type="domain" description="DUF8017" evidence="2">
    <location>
        <begin position="82"/>
        <end position="252"/>
    </location>
</feature>
<dbReference type="Pfam" id="PF26056">
    <property type="entry name" value="DUF8017"/>
    <property type="match status" value="1"/>
</dbReference>
<sequence>MRLRYILLRLAASVALLFGLMWAIPQLAPDVPEPYKGVQALPPVSPEPTGSTTAPPPLPPGFPSMNRPPPKIDVPDGQPQPIATKFGWTYEIPADWRNFSTGIAGWSNDGKSVVYGASADYGYGYCPEVDGASLAESGMTGRNGMDLHAAALDAARGAEVVFGDDSAAPPRIEYSEPQDIEVDGEPAVRYTVRGSGIHASVECSPTEATFDVVAIPGFATATVAVFMVQLDQSNEGSLDYSNVDTLISTLRKPDSQTGQPR</sequence>
<dbReference type="Proteomes" id="UP001185755">
    <property type="component" value="Unassembled WGS sequence"/>
</dbReference>
<dbReference type="EMBL" id="JAWLJX010000001">
    <property type="protein sequence ID" value="MDV6260899.1"/>
    <property type="molecule type" value="Genomic_DNA"/>
</dbReference>
<dbReference type="RefSeq" id="WP_317563611.1">
    <property type="nucleotide sequence ID" value="NZ_JAWLJX010000001.1"/>
</dbReference>
<gene>
    <name evidence="3" type="ORF">R3P96_06050</name>
</gene>
<feature type="region of interest" description="Disordered" evidence="1">
    <location>
        <begin position="39"/>
        <end position="69"/>
    </location>
</feature>
<evidence type="ECO:0000259" key="2">
    <source>
        <dbReference type="Pfam" id="PF26056"/>
    </source>
</evidence>